<proteinExistence type="predicted"/>
<evidence type="ECO:0000313" key="2">
    <source>
        <dbReference type="Proteomes" id="UP000772434"/>
    </source>
</evidence>
<accession>A0A9P5UAY3</accession>
<sequence>MRSNWTKRPQYQVRPLLKLERLQGGISWKRGTNALVPLQRLEGFRLARAASAHATGWQEARDDGGVDVKGLVPQSCGLSELYSLLHHQNNKLWKKLPELQFNFDNSVYSCMSVNFGPAMWSYIHTDSKKQPYGSLCRHRRWGNSSLAGIQGRKEEEFEEEDPGGFQEAWAKRSSCQWNEDLKKFLTMEELKTWSSQSTT</sequence>
<comment type="caution">
    <text evidence="1">The sequence shown here is derived from an EMBL/GenBank/DDBJ whole genome shotgun (WGS) entry which is preliminary data.</text>
</comment>
<protein>
    <submittedName>
        <fullName evidence="1">Uncharacterized protein</fullName>
    </submittedName>
</protein>
<organism evidence="1 2">
    <name type="scientific">Rhodocollybia butyracea</name>
    <dbReference type="NCBI Taxonomy" id="206335"/>
    <lineage>
        <taxon>Eukaryota</taxon>
        <taxon>Fungi</taxon>
        <taxon>Dikarya</taxon>
        <taxon>Basidiomycota</taxon>
        <taxon>Agaricomycotina</taxon>
        <taxon>Agaricomycetes</taxon>
        <taxon>Agaricomycetidae</taxon>
        <taxon>Agaricales</taxon>
        <taxon>Marasmiineae</taxon>
        <taxon>Omphalotaceae</taxon>
        <taxon>Rhodocollybia</taxon>
    </lineage>
</organism>
<name>A0A9P5UAY3_9AGAR</name>
<dbReference type="AlphaFoldDB" id="A0A9P5UAY3"/>
<dbReference type="EMBL" id="JADNRY010000024">
    <property type="protein sequence ID" value="KAF9072512.1"/>
    <property type="molecule type" value="Genomic_DNA"/>
</dbReference>
<reference evidence="1" key="1">
    <citation type="submission" date="2020-11" db="EMBL/GenBank/DDBJ databases">
        <authorList>
            <consortium name="DOE Joint Genome Institute"/>
            <person name="Ahrendt S."/>
            <person name="Riley R."/>
            <person name="Andreopoulos W."/>
            <person name="Labutti K."/>
            <person name="Pangilinan J."/>
            <person name="Ruiz-Duenas F.J."/>
            <person name="Barrasa J.M."/>
            <person name="Sanchez-Garcia M."/>
            <person name="Camarero S."/>
            <person name="Miyauchi S."/>
            <person name="Serrano A."/>
            <person name="Linde D."/>
            <person name="Babiker R."/>
            <person name="Drula E."/>
            <person name="Ayuso-Fernandez I."/>
            <person name="Pacheco R."/>
            <person name="Padilla G."/>
            <person name="Ferreira P."/>
            <person name="Barriuso J."/>
            <person name="Kellner H."/>
            <person name="Castanera R."/>
            <person name="Alfaro M."/>
            <person name="Ramirez L."/>
            <person name="Pisabarro A.G."/>
            <person name="Kuo A."/>
            <person name="Tritt A."/>
            <person name="Lipzen A."/>
            <person name="He G."/>
            <person name="Yan M."/>
            <person name="Ng V."/>
            <person name="Cullen D."/>
            <person name="Martin F."/>
            <person name="Rosso M.-N."/>
            <person name="Henrissat B."/>
            <person name="Hibbett D."/>
            <person name="Martinez A.T."/>
            <person name="Grigoriev I.V."/>
        </authorList>
    </citation>
    <scope>NUCLEOTIDE SEQUENCE</scope>
    <source>
        <strain evidence="1">AH 40177</strain>
    </source>
</reference>
<gene>
    <name evidence="1" type="ORF">BDP27DRAFT_1361070</name>
</gene>
<dbReference type="Proteomes" id="UP000772434">
    <property type="component" value="Unassembled WGS sequence"/>
</dbReference>
<keyword evidence="2" id="KW-1185">Reference proteome</keyword>
<evidence type="ECO:0000313" key="1">
    <source>
        <dbReference type="EMBL" id="KAF9072512.1"/>
    </source>
</evidence>